<dbReference type="NCBIfam" id="TIGR00329">
    <property type="entry name" value="gcp_kae1"/>
    <property type="match status" value="1"/>
</dbReference>
<dbReference type="NCBIfam" id="TIGR03723">
    <property type="entry name" value="T6A_TsaD_YgjD"/>
    <property type="match status" value="1"/>
</dbReference>
<evidence type="ECO:0000256" key="5">
    <source>
        <dbReference type="ARBA" id="ARBA00023004"/>
    </source>
</evidence>
<dbReference type="EMBL" id="MEZX01000002">
    <property type="protein sequence ID" value="OGD64509.1"/>
    <property type="molecule type" value="Genomic_DNA"/>
</dbReference>
<evidence type="ECO:0000256" key="2">
    <source>
        <dbReference type="ARBA" id="ARBA00022679"/>
    </source>
</evidence>
<comment type="cofactor">
    <cofactor evidence="8">
        <name>Fe(2+)</name>
        <dbReference type="ChEBI" id="CHEBI:29033"/>
    </cofactor>
    <text evidence="8">Binds 1 Fe(2+) ion per subunit.</text>
</comment>
<dbReference type="InterPro" id="IPR017861">
    <property type="entry name" value="KAE1/TsaD"/>
</dbReference>
<dbReference type="Pfam" id="PF00814">
    <property type="entry name" value="TsaD"/>
    <property type="match status" value="1"/>
</dbReference>
<feature type="binding site" evidence="8">
    <location>
        <position position="348"/>
    </location>
    <ligand>
        <name>Fe cation</name>
        <dbReference type="ChEBI" id="CHEBI:24875"/>
    </ligand>
</feature>
<dbReference type="Gene3D" id="3.30.420.40">
    <property type="match status" value="2"/>
</dbReference>
<sequence length="382" mass="41024">MRILAIETSCDETAAAIVEDQDFKPVVLTNIVTSQLKVHAKTGGVIPNVAARMHAEALPAVLAKATKNQKLNYDAVAVTVGPGLIGCLLQGVSAAKSIALVTGKPFFAINHMEGHIYSAWLAPSKVEGLPPSEFSVINSQFSIPELPALVVIVSGGHTELVLMERHLHYKLLGATRDDAAGEAFDKVARLLDLPYPGGPEIAKLAVHGKRDAYDFPIGLHEKNSLEFSFSGLKASVYHLIEKLGNRPAPHQNAKRNTKEYFDVERSNYGAGVAAHTKADIAASFEATVVNTIIRKTLTALKRYPGVKSVCLVGGVAANHHLRVELEKAVKTFDGDIGYFVPELKYCTDNAAMIGSAAIHHHLFGKPDSWSSVEADPNLELGS</sequence>
<evidence type="ECO:0000256" key="4">
    <source>
        <dbReference type="ARBA" id="ARBA00022723"/>
    </source>
</evidence>
<dbReference type="GO" id="GO:0005506">
    <property type="term" value="F:iron ion binding"/>
    <property type="evidence" value="ECO:0007669"/>
    <property type="project" value="UniProtKB-UniRule"/>
</dbReference>
<dbReference type="EC" id="2.3.1.234" evidence="8"/>
<dbReference type="InterPro" id="IPR000905">
    <property type="entry name" value="Gcp-like_dom"/>
</dbReference>
<evidence type="ECO:0000256" key="7">
    <source>
        <dbReference type="ARBA" id="ARBA00048117"/>
    </source>
</evidence>
<gene>
    <name evidence="8" type="primary">tsaD</name>
    <name evidence="10" type="ORF">A3A71_00405</name>
</gene>
<dbReference type="GO" id="GO:0002949">
    <property type="term" value="P:tRNA threonylcarbamoyladenosine modification"/>
    <property type="evidence" value="ECO:0007669"/>
    <property type="project" value="UniProtKB-UniRule"/>
</dbReference>
<protein>
    <recommendedName>
        <fullName evidence="8">tRNA N6-adenosine threonylcarbamoyltransferase</fullName>
        <ecNumber evidence="8">2.3.1.234</ecNumber>
    </recommendedName>
    <alternativeName>
        <fullName evidence="8">N6-L-threonylcarbamoyladenine synthase</fullName>
        <shortName evidence="8">t(6)A synthase</shortName>
    </alternativeName>
    <alternativeName>
        <fullName evidence="8">t(6)A37 threonylcarbamoyladenosine biosynthesis protein TsaD</fullName>
    </alternativeName>
    <alternativeName>
        <fullName evidence="8">tRNA threonylcarbamoyladenosine biosynthesis protein TsaD</fullName>
    </alternativeName>
</protein>
<dbReference type="InterPro" id="IPR043129">
    <property type="entry name" value="ATPase_NBD"/>
</dbReference>
<keyword evidence="2 8" id="KW-0808">Transferase</keyword>
<keyword evidence="3 8" id="KW-0819">tRNA processing</keyword>
<evidence type="ECO:0000256" key="1">
    <source>
        <dbReference type="ARBA" id="ARBA00022490"/>
    </source>
</evidence>
<keyword evidence="4 8" id="KW-0479">Metal-binding</keyword>
<comment type="similarity">
    <text evidence="8">Belongs to the KAE1 / TsaD family.</text>
</comment>
<keyword evidence="5 8" id="KW-0408">Iron</keyword>
<evidence type="ECO:0000256" key="6">
    <source>
        <dbReference type="ARBA" id="ARBA00023315"/>
    </source>
</evidence>
<evidence type="ECO:0000256" key="3">
    <source>
        <dbReference type="ARBA" id="ARBA00022694"/>
    </source>
</evidence>
<evidence type="ECO:0000259" key="9">
    <source>
        <dbReference type="Pfam" id="PF00814"/>
    </source>
</evidence>
<dbReference type="GO" id="GO:0061711">
    <property type="term" value="F:tRNA N(6)-L-threonylcarbamoyladenine synthase activity"/>
    <property type="evidence" value="ECO:0007669"/>
    <property type="project" value="UniProtKB-EC"/>
</dbReference>
<comment type="caution">
    <text evidence="8">Lacks conserved residue(s) required for the propagation of feature annotation.</text>
</comment>
<comment type="subcellular location">
    <subcellularLocation>
        <location evidence="8">Cytoplasm</location>
    </subcellularLocation>
</comment>
<organism evidence="10 11">
    <name type="scientific">Candidatus Berkelbacteria bacterium RIFCSPLOWO2_01_FULL_50_28</name>
    <dbReference type="NCBI Taxonomy" id="1797471"/>
    <lineage>
        <taxon>Bacteria</taxon>
        <taxon>Candidatus Berkelbacteria</taxon>
    </lineage>
</organism>
<evidence type="ECO:0000256" key="8">
    <source>
        <dbReference type="HAMAP-Rule" id="MF_01445"/>
    </source>
</evidence>
<dbReference type="FunFam" id="3.30.420.40:FF:000040">
    <property type="entry name" value="tRNA N6-adenosine threonylcarbamoyltransferase"/>
    <property type="match status" value="1"/>
</dbReference>
<dbReference type="PANTHER" id="PTHR11735:SF6">
    <property type="entry name" value="TRNA N6-ADENOSINE THREONYLCARBAMOYLTRANSFERASE, MITOCHONDRIAL"/>
    <property type="match status" value="1"/>
</dbReference>
<dbReference type="SUPFAM" id="SSF53067">
    <property type="entry name" value="Actin-like ATPase domain"/>
    <property type="match status" value="2"/>
</dbReference>
<feature type="binding site" evidence="8">
    <location>
        <position position="111"/>
    </location>
    <ligand>
        <name>Fe cation</name>
        <dbReference type="ChEBI" id="CHEBI:24875"/>
    </ligand>
</feature>
<dbReference type="Proteomes" id="UP000177481">
    <property type="component" value="Unassembled WGS sequence"/>
</dbReference>
<name>A0A1F5EAT6_9BACT</name>
<feature type="binding site" evidence="8">
    <location>
        <position position="318"/>
    </location>
    <ligand>
        <name>substrate</name>
    </ligand>
</feature>
<dbReference type="STRING" id="1797471.A3A71_00405"/>
<comment type="catalytic activity">
    <reaction evidence="7 8">
        <text>L-threonylcarbamoyladenylate + adenosine(37) in tRNA = N(6)-L-threonylcarbamoyladenosine(37) in tRNA + AMP + H(+)</text>
        <dbReference type="Rhea" id="RHEA:37059"/>
        <dbReference type="Rhea" id="RHEA-COMP:10162"/>
        <dbReference type="Rhea" id="RHEA-COMP:10163"/>
        <dbReference type="ChEBI" id="CHEBI:15378"/>
        <dbReference type="ChEBI" id="CHEBI:73682"/>
        <dbReference type="ChEBI" id="CHEBI:74411"/>
        <dbReference type="ChEBI" id="CHEBI:74418"/>
        <dbReference type="ChEBI" id="CHEBI:456215"/>
        <dbReference type="EC" id="2.3.1.234"/>
    </reaction>
</comment>
<feature type="binding site" evidence="8">
    <location>
        <begin position="152"/>
        <end position="156"/>
    </location>
    <ligand>
        <name>substrate</name>
    </ligand>
</feature>
<feature type="binding site" evidence="8">
    <location>
        <position position="198"/>
    </location>
    <ligand>
        <name>substrate</name>
    </ligand>
</feature>
<feature type="domain" description="Gcp-like" evidence="9">
    <location>
        <begin position="27"/>
        <end position="354"/>
    </location>
</feature>
<dbReference type="HAMAP" id="MF_01445">
    <property type="entry name" value="TsaD"/>
    <property type="match status" value="1"/>
</dbReference>
<keyword evidence="1 8" id="KW-0963">Cytoplasm</keyword>
<comment type="function">
    <text evidence="8">Required for the formation of a threonylcarbamoyl group on adenosine at position 37 (t(6)A37) in tRNAs that read codons beginning with adenine. Is involved in the transfer of the threonylcarbamoyl moiety of threonylcarbamoyl-AMP (TC-AMP) to the N6 group of A37, together with TsaE and TsaB. TsaD likely plays a direct catalytic role in this reaction.</text>
</comment>
<evidence type="ECO:0000313" key="11">
    <source>
        <dbReference type="Proteomes" id="UP000177481"/>
    </source>
</evidence>
<comment type="caution">
    <text evidence="10">The sequence shown here is derived from an EMBL/GenBank/DDBJ whole genome shotgun (WGS) entry which is preliminary data.</text>
</comment>
<dbReference type="InterPro" id="IPR022450">
    <property type="entry name" value="TsaD"/>
</dbReference>
<proteinExistence type="inferred from homology"/>
<reference evidence="10 11" key="1">
    <citation type="journal article" date="2016" name="Nat. Commun.">
        <title>Thousands of microbial genomes shed light on interconnected biogeochemical processes in an aquifer system.</title>
        <authorList>
            <person name="Anantharaman K."/>
            <person name="Brown C.T."/>
            <person name="Hug L.A."/>
            <person name="Sharon I."/>
            <person name="Castelle C.J."/>
            <person name="Probst A.J."/>
            <person name="Thomas B.C."/>
            <person name="Singh A."/>
            <person name="Wilkins M.J."/>
            <person name="Karaoz U."/>
            <person name="Brodie E.L."/>
            <person name="Williams K.H."/>
            <person name="Hubbard S.S."/>
            <person name="Banfield J.F."/>
        </authorList>
    </citation>
    <scope>NUCLEOTIDE SEQUENCE [LARGE SCALE GENOMIC DNA]</scope>
</reference>
<evidence type="ECO:0000313" key="10">
    <source>
        <dbReference type="EMBL" id="OGD64509.1"/>
    </source>
</evidence>
<dbReference type="AlphaFoldDB" id="A0A1F5EAT6"/>
<dbReference type="GO" id="GO:0005737">
    <property type="term" value="C:cytoplasm"/>
    <property type="evidence" value="ECO:0007669"/>
    <property type="project" value="UniProtKB-SubCell"/>
</dbReference>
<feature type="binding site" evidence="8">
    <location>
        <position position="185"/>
    </location>
    <ligand>
        <name>substrate</name>
    </ligand>
</feature>
<dbReference type="PRINTS" id="PR00789">
    <property type="entry name" value="OSIALOPTASE"/>
</dbReference>
<keyword evidence="6 8" id="KW-0012">Acyltransferase</keyword>
<accession>A0A1F5EAT6</accession>
<feature type="binding site" evidence="8">
    <location>
        <position position="115"/>
    </location>
    <ligand>
        <name>Fe cation</name>
        <dbReference type="ChEBI" id="CHEBI:24875"/>
    </ligand>
</feature>
<dbReference type="PANTHER" id="PTHR11735">
    <property type="entry name" value="TRNA N6-ADENOSINE THREONYLCARBAMOYLTRANSFERASE"/>
    <property type="match status" value="1"/>
</dbReference>